<reference evidence="9 10" key="1">
    <citation type="submission" date="2015-07" db="EMBL/GenBank/DDBJ databases">
        <title>The genome of the fungus Escovopsis weberi, a specialized disease agent of ant agriculture.</title>
        <authorList>
            <person name="de Man T.J."/>
            <person name="Stajich J.E."/>
            <person name="Kubicek C.P."/>
            <person name="Chenthamara K."/>
            <person name="Atanasova L."/>
            <person name="Druzhinina I.S."/>
            <person name="Birnbaum S."/>
            <person name="Barribeau S.M."/>
            <person name="Teiling C."/>
            <person name="Suen G."/>
            <person name="Currie C."/>
            <person name="Gerardo N.M."/>
        </authorList>
    </citation>
    <scope>NUCLEOTIDE SEQUENCE [LARGE SCALE GENOMIC DNA]</scope>
</reference>
<keyword evidence="10" id="KW-1185">Reference proteome</keyword>
<dbReference type="AlphaFoldDB" id="A0A0M8MXG2"/>
<gene>
    <name evidence="9" type="ORF">ESCO_006701</name>
</gene>
<feature type="transmembrane region" description="Helical" evidence="7">
    <location>
        <begin position="303"/>
        <end position="322"/>
    </location>
</feature>
<sequence length="575" mass="60670">MPGERYGHQTEADPRFIHPVVAVGERAPLLGDSRRAGRSWSTSASAAGRGNSGGGGGGGDGDDEVAVAALVEEMSTARVMLIVGTCWIGVFLGAVDSTIIATLSGPIASEFNSLSLMSWLATSYFICTAAVQPISGRLTDVFGRGPGLLLSNVLFAGGNLICGLSSGPRAMILGRVVAGLGGGGLMSITTFLCSDLVPLRRRGLVQGIGNLFWGSGSLAGGVLGGLLQDHTSLKWRLAFLLMVPPALVSAVLVALLVRVPPKQSDKSYLSRIDFAGVLLIITSLVLLLLGLNAGGNLVPWTHPLPLASIPLALAGFAAFFWWETAVAQPIIPVRLMVSRTVLSACLCNFFSTMATMALLFYIPLYLQVRGNSVTRSGLMVLPTSLGSALGAFTTGWIMSKTGTYRTLSIATLVAFVAGYALLTLQTESSGPWLTEAATFIAGLGYGSMLTTTLLACVASVDHSQQAVVTSASYLYRSVGGTLGITTAAAVYQNILKDELWRTFGDEPGAAEIIQRIRDNLDELQHLPEGWREGVNRAFMDAFGALWTTLLWLAVGGLVSVCFMQQHKLHSTLSRR</sequence>
<feature type="transmembrane region" description="Helical" evidence="7">
    <location>
        <begin position="541"/>
        <end position="563"/>
    </location>
</feature>
<feature type="transmembrane region" description="Helical" evidence="7">
    <location>
        <begin position="172"/>
        <end position="192"/>
    </location>
</feature>
<dbReference type="GO" id="GO:0000329">
    <property type="term" value="C:fungal-type vacuole membrane"/>
    <property type="evidence" value="ECO:0007669"/>
    <property type="project" value="TreeGrafter"/>
</dbReference>
<feature type="transmembrane region" description="Helical" evidence="7">
    <location>
        <begin position="272"/>
        <end position="291"/>
    </location>
</feature>
<dbReference type="PANTHER" id="PTHR23501:SF191">
    <property type="entry name" value="VACUOLAR BASIC AMINO ACID TRANSPORTER 4"/>
    <property type="match status" value="1"/>
</dbReference>
<evidence type="ECO:0000256" key="5">
    <source>
        <dbReference type="ARBA" id="ARBA00023136"/>
    </source>
</evidence>
<keyword evidence="4 7" id="KW-1133">Transmembrane helix</keyword>
<feature type="transmembrane region" description="Helical" evidence="7">
    <location>
        <begin position="147"/>
        <end position="166"/>
    </location>
</feature>
<keyword evidence="3 7" id="KW-0812">Transmembrane</keyword>
<feature type="transmembrane region" description="Helical" evidence="7">
    <location>
        <begin position="436"/>
        <end position="461"/>
    </location>
</feature>
<dbReference type="InterPro" id="IPR011701">
    <property type="entry name" value="MFS"/>
</dbReference>
<evidence type="ECO:0000256" key="3">
    <source>
        <dbReference type="ARBA" id="ARBA00022692"/>
    </source>
</evidence>
<dbReference type="GO" id="GO:0015174">
    <property type="term" value="F:basic amino acid transmembrane transporter activity"/>
    <property type="evidence" value="ECO:0007669"/>
    <property type="project" value="TreeGrafter"/>
</dbReference>
<feature type="transmembrane region" description="Helical" evidence="7">
    <location>
        <begin position="378"/>
        <end position="397"/>
    </location>
</feature>
<feature type="compositionally biased region" description="Gly residues" evidence="6">
    <location>
        <begin position="50"/>
        <end position="59"/>
    </location>
</feature>
<keyword evidence="5 7" id="KW-0472">Membrane</keyword>
<dbReference type="SUPFAM" id="SSF103473">
    <property type="entry name" value="MFS general substrate transporter"/>
    <property type="match status" value="1"/>
</dbReference>
<dbReference type="OrthoDB" id="3437016at2759"/>
<proteinExistence type="predicted"/>
<feature type="transmembrane region" description="Helical" evidence="7">
    <location>
        <begin position="116"/>
        <end position="135"/>
    </location>
</feature>
<dbReference type="EMBL" id="LGSR01000011">
    <property type="protein sequence ID" value="KOS21286.1"/>
    <property type="molecule type" value="Genomic_DNA"/>
</dbReference>
<evidence type="ECO:0000256" key="6">
    <source>
        <dbReference type="SAM" id="MobiDB-lite"/>
    </source>
</evidence>
<dbReference type="Pfam" id="PF07690">
    <property type="entry name" value="MFS_1"/>
    <property type="match status" value="1"/>
</dbReference>
<dbReference type="PANTHER" id="PTHR23501">
    <property type="entry name" value="MAJOR FACILITATOR SUPERFAMILY"/>
    <property type="match status" value="1"/>
</dbReference>
<feature type="domain" description="Major facilitator superfamily (MFS) profile" evidence="8">
    <location>
        <begin position="82"/>
        <end position="567"/>
    </location>
</feature>
<dbReference type="PROSITE" id="PS50850">
    <property type="entry name" value="MFS"/>
    <property type="match status" value="1"/>
</dbReference>
<feature type="transmembrane region" description="Helical" evidence="7">
    <location>
        <begin position="342"/>
        <end position="366"/>
    </location>
</feature>
<dbReference type="InterPro" id="IPR036259">
    <property type="entry name" value="MFS_trans_sf"/>
</dbReference>
<evidence type="ECO:0000256" key="4">
    <source>
        <dbReference type="ARBA" id="ARBA00022989"/>
    </source>
</evidence>
<evidence type="ECO:0000256" key="1">
    <source>
        <dbReference type="ARBA" id="ARBA00004127"/>
    </source>
</evidence>
<evidence type="ECO:0000256" key="7">
    <source>
        <dbReference type="SAM" id="Phobius"/>
    </source>
</evidence>
<feature type="transmembrane region" description="Helical" evidence="7">
    <location>
        <begin position="79"/>
        <end position="104"/>
    </location>
</feature>
<comment type="caution">
    <text evidence="9">The sequence shown here is derived from an EMBL/GenBank/DDBJ whole genome shotgun (WGS) entry which is preliminary data.</text>
</comment>
<evidence type="ECO:0000256" key="2">
    <source>
        <dbReference type="ARBA" id="ARBA00022448"/>
    </source>
</evidence>
<feature type="region of interest" description="Disordered" evidence="6">
    <location>
        <begin position="33"/>
        <end position="59"/>
    </location>
</feature>
<protein>
    <submittedName>
        <fullName evidence="9">Multidrug resistance protein fnx1</fullName>
    </submittedName>
</protein>
<feature type="transmembrane region" description="Helical" evidence="7">
    <location>
        <begin position="204"/>
        <end position="227"/>
    </location>
</feature>
<evidence type="ECO:0000313" key="10">
    <source>
        <dbReference type="Proteomes" id="UP000053831"/>
    </source>
</evidence>
<dbReference type="InterPro" id="IPR020846">
    <property type="entry name" value="MFS_dom"/>
</dbReference>
<name>A0A0M8MXG2_ESCWE</name>
<evidence type="ECO:0000259" key="8">
    <source>
        <dbReference type="PROSITE" id="PS50850"/>
    </source>
</evidence>
<dbReference type="Proteomes" id="UP000053831">
    <property type="component" value="Unassembled WGS sequence"/>
</dbReference>
<evidence type="ECO:0000313" key="9">
    <source>
        <dbReference type="EMBL" id="KOS21286.1"/>
    </source>
</evidence>
<accession>A0A0M8MXG2</accession>
<keyword evidence="2" id="KW-0813">Transport</keyword>
<feature type="transmembrane region" description="Helical" evidence="7">
    <location>
        <begin position="239"/>
        <end position="260"/>
    </location>
</feature>
<feature type="transmembrane region" description="Helical" evidence="7">
    <location>
        <begin position="473"/>
        <end position="494"/>
    </location>
</feature>
<organism evidence="9 10">
    <name type="scientific">Escovopsis weberi</name>
    <dbReference type="NCBI Taxonomy" id="150374"/>
    <lineage>
        <taxon>Eukaryota</taxon>
        <taxon>Fungi</taxon>
        <taxon>Dikarya</taxon>
        <taxon>Ascomycota</taxon>
        <taxon>Pezizomycotina</taxon>
        <taxon>Sordariomycetes</taxon>
        <taxon>Hypocreomycetidae</taxon>
        <taxon>Hypocreales</taxon>
        <taxon>Hypocreaceae</taxon>
        <taxon>Escovopsis</taxon>
    </lineage>
</organism>
<comment type="subcellular location">
    <subcellularLocation>
        <location evidence="1">Endomembrane system</location>
        <topology evidence="1">Multi-pass membrane protein</topology>
    </subcellularLocation>
</comment>
<dbReference type="GO" id="GO:0012505">
    <property type="term" value="C:endomembrane system"/>
    <property type="evidence" value="ECO:0007669"/>
    <property type="project" value="UniProtKB-SubCell"/>
</dbReference>
<feature type="transmembrane region" description="Helical" evidence="7">
    <location>
        <begin position="404"/>
        <end position="424"/>
    </location>
</feature>
<dbReference type="Gene3D" id="1.20.1250.20">
    <property type="entry name" value="MFS general substrate transporter like domains"/>
    <property type="match status" value="2"/>
</dbReference>